<proteinExistence type="predicted"/>
<gene>
    <name evidence="2" type="ORF">Pmar_PMAR002976</name>
</gene>
<dbReference type="OrthoDB" id="406368at2759"/>
<protein>
    <submittedName>
        <fullName evidence="2">Uncharacterized protein</fullName>
    </submittedName>
</protein>
<dbReference type="EMBL" id="GG684654">
    <property type="protein sequence ID" value="EER00906.1"/>
    <property type="molecule type" value="Genomic_DNA"/>
</dbReference>
<dbReference type="InterPro" id="IPR010736">
    <property type="entry name" value="SHIPPO-rpt"/>
</dbReference>
<reference evidence="2 3" key="1">
    <citation type="submission" date="2008-07" db="EMBL/GenBank/DDBJ databases">
        <authorList>
            <person name="El-Sayed N."/>
            <person name="Caler E."/>
            <person name="Inman J."/>
            <person name="Amedeo P."/>
            <person name="Hass B."/>
            <person name="Wortman J."/>
        </authorList>
    </citation>
    <scope>NUCLEOTIDE SEQUENCE [LARGE SCALE GENOMIC DNA]</scope>
    <source>
        <strain evidence="3">ATCC 50983 / TXsc</strain>
    </source>
</reference>
<dbReference type="OMA" id="RICMGIC"/>
<dbReference type="PANTHER" id="PTHR40429:SF1">
    <property type="entry name" value="FLAGELLAR ASSOCIATED PROTEIN"/>
    <property type="match status" value="1"/>
</dbReference>
<feature type="region of interest" description="Disordered" evidence="1">
    <location>
        <begin position="195"/>
        <end position="216"/>
    </location>
</feature>
<evidence type="ECO:0000313" key="3">
    <source>
        <dbReference type="Proteomes" id="UP000007800"/>
    </source>
</evidence>
<keyword evidence="3" id="KW-1185">Reference proteome</keyword>
<evidence type="ECO:0000256" key="1">
    <source>
        <dbReference type="SAM" id="MobiDB-lite"/>
    </source>
</evidence>
<dbReference type="AlphaFoldDB" id="C5LR21"/>
<dbReference type="RefSeq" id="XP_002768188.1">
    <property type="nucleotide sequence ID" value="XM_002768142.1"/>
</dbReference>
<sequence length="430" mass="47088">MATKNTELCLIIDQNGARKSNGAGWVGHQRDSLKPTRPSYSFGLGTRGAREKLFISKEHEKLMPPRCSPGPVYRVESQIEDHSYTFSTAAQRPSQKKRYPDSSVDLTNALVDSQPLKYPTVKGTIFGTDPKGHIKNATILKNHASAFYGRISPGPTAYSPDDKQTSRTPRAPRAILGSKTKILASECQTPAVVGPGTYPSPTSMGTQHLSQKWDRAHRRNLSSYTFSKARRAGERSKKSSVDTMDRVDSTSRGAISSIGEQHDSRIATAPKFGFGTATRDHKAKTFLVRIPGDTGPSDSWAKPSVGCWTSHPNQRRFMAARATTPNPLLNDDNYDIELPPAIKGKVKILRICMGICAFMMLACKHLSSSAFSEFLTCKMHISHCAMYAVFAGLNAFFDFIELLLRAIGTDRKPSRLFATGVEVGQGLSSG</sequence>
<dbReference type="Pfam" id="PF07004">
    <property type="entry name" value="SHIPPO-rpt"/>
    <property type="match status" value="1"/>
</dbReference>
<feature type="compositionally biased region" description="Polar residues" evidence="1">
    <location>
        <begin position="199"/>
        <end position="210"/>
    </location>
</feature>
<evidence type="ECO:0000313" key="2">
    <source>
        <dbReference type="EMBL" id="EER00906.1"/>
    </source>
</evidence>
<organism evidence="3">
    <name type="scientific">Perkinsus marinus (strain ATCC 50983 / TXsc)</name>
    <dbReference type="NCBI Taxonomy" id="423536"/>
    <lineage>
        <taxon>Eukaryota</taxon>
        <taxon>Sar</taxon>
        <taxon>Alveolata</taxon>
        <taxon>Perkinsozoa</taxon>
        <taxon>Perkinsea</taxon>
        <taxon>Perkinsida</taxon>
        <taxon>Perkinsidae</taxon>
        <taxon>Perkinsus</taxon>
    </lineage>
</organism>
<dbReference type="GeneID" id="9044096"/>
<dbReference type="InParanoid" id="C5LR21"/>
<dbReference type="Proteomes" id="UP000007800">
    <property type="component" value="Unassembled WGS sequence"/>
</dbReference>
<name>C5LR21_PERM5</name>
<accession>C5LR21</accession>
<dbReference type="PANTHER" id="PTHR40429">
    <property type="entry name" value="FLAGELLAR ASSOCIATED PROTEIN"/>
    <property type="match status" value="1"/>
</dbReference>